<evidence type="ECO:0000256" key="2">
    <source>
        <dbReference type="SAM" id="MobiDB-lite"/>
    </source>
</evidence>
<name>A0ABD1J7A2_9TELE</name>
<keyword evidence="1" id="KW-1015">Disulfide bond</keyword>
<keyword evidence="6" id="KW-1185">Reference proteome</keyword>
<evidence type="ECO:0000313" key="5">
    <source>
        <dbReference type="EMBL" id="KAL2083066.1"/>
    </source>
</evidence>
<feature type="compositionally biased region" description="Acidic residues" evidence="2">
    <location>
        <begin position="213"/>
        <end position="230"/>
    </location>
</feature>
<feature type="transmembrane region" description="Helical" evidence="3">
    <location>
        <begin position="158"/>
        <end position="182"/>
    </location>
</feature>
<reference evidence="5 6" key="1">
    <citation type="submission" date="2024-09" db="EMBL/GenBank/DDBJ databases">
        <title>A chromosome-level genome assembly of Gray's grenadier anchovy, Coilia grayii.</title>
        <authorList>
            <person name="Fu Z."/>
        </authorList>
    </citation>
    <scope>NUCLEOTIDE SEQUENCE [LARGE SCALE GENOMIC DNA]</scope>
    <source>
        <strain evidence="5">G4</strain>
        <tissue evidence="5">Muscle</tissue>
    </source>
</reference>
<evidence type="ECO:0000259" key="4">
    <source>
        <dbReference type="PROSITE" id="PS50835"/>
    </source>
</evidence>
<evidence type="ECO:0000256" key="3">
    <source>
        <dbReference type="SAM" id="Phobius"/>
    </source>
</evidence>
<evidence type="ECO:0000256" key="1">
    <source>
        <dbReference type="ARBA" id="ARBA00023157"/>
    </source>
</evidence>
<feature type="compositionally biased region" description="Basic and acidic residues" evidence="2">
    <location>
        <begin position="193"/>
        <end position="206"/>
    </location>
</feature>
<protein>
    <recommendedName>
        <fullName evidence="4">Ig-like domain-containing protein</fullName>
    </recommendedName>
</protein>
<dbReference type="InterPro" id="IPR013783">
    <property type="entry name" value="Ig-like_fold"/>
</dbReference>
<dbReference type="AlphaFoldDB" id="A0ABD1J7A2"/>
<feature type="region of interest" description="Disordered" evidence="2">
    <location>
        <begin position="193"/>
        <end position="262"/>
    </location>
</feature>
<dbReference type="InterPro" id="IPR036179">
    <property type="entry name" value="Ig-like_dom_sf"/>
</dbReference>
<keyword evidence="3" id="KW-0472">Membrane</keyword>
<keyword evidence="3" id="KW-0812">Transmembrane</keyword>
<dbReference type="PROSITE" id="PS50835">
    <property type="entry name" value="IG_LIKE"/>
    <property type="match status" value="1"/>
</dbReference>
<comment type="caution">
    <text evidence="5">The sequence shown here is derived from an EMBL/GenBank/DDBJ whole genome shotgun (WGS) entry which is preliminary data.</text>
</comment>
<dbReference type="Proteomes" id="UP001591681">
    <property type="component" value="Unassembled WGS sequence"/>
</dbReference>
<dbReference type="Gene3D" id="2.60.40.10">
    <property type="entry name" value="Immunoglobulins"/>
    <property type="match status" value="1"/>
</dbReference>
<dbReference type="SUPFAM" id="SSF48726">
    <property type="entry name" value="Immunoglobulin"/>
    <property type="match status" value="1"/>
</dbReference>
<keyword evidence="3" id="KW-1133">Transmembrane helix</keyword>
<proteinExistence type="predicted"/>
<sequence>MTSNQQGSYRCQFEFSGTKIMSSQSDTIAITVVNLTQPSISISSSKGRGLCPDVHLNQRSEVSSLEVTRGHAFFISCSTESEHANGYFLLQHSGSNTTHTQRSSSSTLWTQHSACFLFPVADDSHQGNYSCVYQVTVASRNFTSAQTHAVIVTVKASYLLPLLVAAGGLILLILLLSILLLWRCRHGNRDRAPSIRGDVMRPDGDQNYRSNEPVEDDERDYESLDDDDGDNYVNTETLLGSKKSLGEEEDYVNTESLGGTGQDLDEVEEDYVNTESLGGTGQDLDEAEEDYVNTETLAGGQDYECMDKDLEAEDYECMDKDLEAEDYECMDKDLEADDYECIDTDLEAEDYECMNELSEQADEEDYVNVHIH</sequence>
<accession>A0ABD1J7A2</accession>
<dbReference type="InterPro" id="IPR050412">
    <property type="entry name" value="Ig-like_Receptors_ImmuneReg"/>
</dbReference>
<organism evidence="5 6">
    <name type="scientific">Coilia grayii</name>
    <name type="common">Gray's grenadier anchovy</name>
    <dbReference type="NCBI Taxonomy" id="363190"/>
    <lineage>
        <taxon>Eukaryota</taxon>
        <taxon>Metazoa</taxon>
        <taxon>Chordata</taxon>
        <taxon>Craniata</taxon>
        <taxon>Vertebrata</taxon>
        <taxon>Euteleostomi</taxon>
        <taxon>Actinopterygii</taxon>
        <taxon>Neopterygii</taxon>
        <taxon>Teleostei</taxon>
        <taxon>Clupei</taxon>
        <taxon>Clupeiformes</taxon>
        <taxon>Clupeoidei</taxon>
        <taxon>Engraulidae</taxon>
        <taxon>Coilinae</taxon>
        <taxon>Coilia</taxon>
    </lineage>
</organism>
<feature type="domain" description="Ig-like" evidence="4">
    <location>
        <begin position="52"/>
        <end position="143"/>
    </location>
</feature>
<evidence type="ECO:0000313" key="6">
    <source>
        <dbReference type="Proteomes" id="UP001591681"/>
    </source>
</evidence>
<dbReference type="PANTHER" id="PTHR11738:SF186">
    <property type="entry name" value="OSTEOCLAST-ASSOCIATED IMMUNOGLOBULIN-LIKE RECEPTOR"/>
    <property type="match status" value="1"/>
</dbReference>
<dbReference type="PANTHER" id="PTHR11738">
    <property type="entry name" value="MHC CLASS I NK CELL RECEPTOR"/>
    <property type="match status" value="1"/>
</dbReference>
<gene>
    <name evidence="5" type="ORF">ACEWY4_020839</name>
</gene>
<dbReference type="InterPro" id="IPR007110">
    <property type="entry name" value="Ig-like_dom"/>
</dbReference>
<dbReference type="EMBL" id="JBHFQA010000018">
    <property type="protein sequence ID" value="KAL2083066.1"/>
    <property type="molecule type" value="Genomic_DNA"/>
</dbReference>